<reference evidence="5" key="2">
    <citation type="journal article" date="2023" name="BMC Genomics">
        <title>Pest status, molecular evolution, and epigenetic factors derived from the genome assembly of Frankliniella fusca, a thysanopteran phytovirus vector.</title>
        <authorList>
            <person name="Catto M.A."/>
            <person name="Labadie P.E."/>
            <person name="Jacobson A.L."/>
            <person name="Kennedy G.G."/>
            <person name="Srinivasan R."/>
            <person name="Hunt B.G."/>
        </authorList>
    </citation>
    <scope>NUCLEOTIDE SEQUENCE</scope>
    <source>
        <strain evidence="5">PL_HMW_Pooled</strain>
    </source>
</reference>
<keyword evidence="1 2" id="KW-1015">Disulfide bond</keyword>
<gene>
    <name evidence="5" type="ORF">KUF71_024265</name>
</gene>
<feature type="domain" description="MIB/HERC2" evidence="4">
    <location>
        <begin position="118"/>
        <end position="192"/>
    </location>
</feature>
<feature type="disulfide bond" evidence="2">
    <location>
        <begin position="462"/>
        <end position="477"/>
    </location>
</feature>
<dbReference type="InterPro" id="IPR002172">
    <property type="entry name" value="LDrepeatLR_classA_rpt"/>
</dbReference>
<dbReference type="InterPro" id="IPR018114">
    <property type="entry name" value="TRYPSIN_HIS"/>
</dbReference>
<evidence type="ECO:0000313" key="5">
    <source>
        <dbReference type="EMBL" id="KAK3914770.1"/>
    </source>
</evidence>
<dbReference type="InterPro" id="IPR037252">
    <property type="entry name" value="Mib_Herc2_sf"/>
</dbReference>
<feature type="domain" description="MIB/HERC2" evidence="4">
    <location>
        <begin position="363"/>
        <end position="436"/>
    </location>
</feature>
<dbReference type="InterPro" id="IPR023415">
    <property type="entry name" value="LDLR_class-A_CS"/>
</dbReference>
<dbReference type="CDD" id="cd00190">
    <property type="entry name" value="Tryp_SPc"/>
    <property type="match status" value="1"/>
</dbReference>
<reference evidence="5" key="1">
    <citation type="submission" date="2021-07" db="EMBL/GenBank/DDBJ databases">
        <authorList>
            <person name="Catto M.A."/>
            <person name="Jacobson A."/>
            <person name="Kennedy G."/>
            <person name="Labadie P."/>
            <person name="Hunt B.G."/>
            <person name="Srinivasan R."/>
        </authorList>
    </citation>
    <scope>NUCLEOTIDE SEQUENCE</scope>
    <source>
        <strain evidence="5">PL_HMW_Pooled</strain>
        <tissue evidence="5">Head</tissue>
    </source>
</reference>
<dbReference type="Gene3D" id="2.30.30.40">
    <property type="entry name" value="SH3 Domains"/>
    <property type="match status" value="4"/>
</dbReference>
<feature type="disulfide bond" evidence="2">
    <location>
        <begin position="206"/>
        <end position="224"/>
    </location>
</feature>
<dbReference type="PROSITE" id="PS51416">
    <property type="entry name" value="MIB_HERC2"/>
    <property type="match status" value="4"/>
</dbReference>
<dbReference type="SMART" id="SM00192">
    <property type="entry name" value="LDLa"/>
    <property type="match status" value="6"/>
</dbReference>
<dbReference type="Proteomes" id="UP001219518">
    <property type="component" value="Unassembled WGS sequence"/>
</dbReference>
<dbReference type="PROSITE" id="PS00134">
    <property type="entry name" value="TRYPSIN_HIS"/>
    <property type="match status" value="1"/>
</dbReference>
<dbReference type="InterPro" id="IPR009003">
    <property type="entry name" value="Peptidase_S1_PA"/>
</dbReference>
<dbReference type="SUPFAM" id="SSF50494">
    <property type="entry name" value="Trypsin-like serine proteases"/>
    <property type="match status" value="1"/>
</dbReference>
<dbReference type="PANTHER" id="PTHR24252:SF7">
    <property type="entry name" value="HYALIN"/>
    <property type="match status" value="1"/>
</dbReference>
<dbReference type="InterPro" id="IPR043504">
    <property type="entry name" value="Peptidase_S1_PA_chymotrypsin"/>
</dbReference>
<feature type="disulfide bond" evidence="2">
    <location>
        <begin position="218"/>
        <end position="233"/>
    </location>
</feature>
<dbReference type="GO" id="GO:0046872">
    <property type="term" value="F:metal ion binding"/>
    <property type="evidence" value="ECO:0007669"/>
    <property type="project" value="InterPro"/>
</dbReference>
<accession>A0AAE1H4K2</accession>
<evidence type="ECO:0000256" key="2">
    <source>
        <dbReference type="PROSITE-ProRule" id="PRU00124"/>
    </source>
</evidence>
<feature type="disulfide bond" evidence="2">
    <location>
        <begin position="669"/>
        <end position="687"/>
    </location>
</feature>
<dbReference type="EMBL" id="JAHWGI010000391">
    <property type="protein sequence ID" value="KAK3914770.1"/>
    <property type="molecule type" value="Genomic_DNA"/>
</dbReference>
<dbReference type="InterPro" id="IPR001254">
    <property type="entry name" value="Trypsin_dom"/>
</dbReference>
<dbReference type="SMART" id="SM00020">
    <property type="entry name" value="Tryp_SPc"/>
    <property type="match status" value="1"/>
</dbReference>
<feature type="disulfide bond" evidence="2">
    <location>
        <begin position="329"/>
        <end position="347"/>
    </location>
</feature>
<evidence type="ECO:0000259" key="4">
    <source>
        <dbReference type="PROSITE" id="PS51416"/>
    </source>
</evidence>
<dbReference type="CDD" id="cd00112">
    <property type="entry name" value="LDLa"/>
    <property type="match status" value="6"/>
</dbReference>
<feature type="disulfide bond" evidence="2">
    <location>
        <begin position="488"/>
        <end position="506"/>
    </location>
</feature>
<dbReference type="Gene3D" id="2.40.10.10">
    <property type="entry name" value="Trypsin-like serine proteases"/>
    <property type="match status" value="1"/>
</dbReference>
<sequence length="1153" mass="128513">MAERLVFGSRVVRGPDWKWGEQDGRGEGTVISNGVFVDGWVLVRWDKTSRQADYRMGKGFFDLKLVRAEPQDPEKPVECVRFKCSSGDCTRKEEVCDGHKDCRDGSDEENCKEPLKMSGEQTMQRLEYGSRVVRGPDWEWGDQDGDPPGEGTVVSNGVLNDGQVVVRWDNGRHENQYRMRRGTYDLRLVSLEPKKDVSLECARFRCGTGDCLREPQICNDAKDCRDGSDETNCDTPFKLSKEQARFLIKFGSRVVRGPDWQWGYQDGIPPGEGVVVSKGVLGDGQVQVQWENNPDGENGYRMTRDVQDLRLLTLTPKNVSSLTCRYFKCDANECIRTSDVCDKYNDCSDKSDELNCDDPGKWSSQQAAALLKFGSPVVRGPDWKWAKQDGDPPGEGVVISKGVLADGWVIVRWKNGDQNNYRMRKGTYDLKAVSGPKQDLKELKCDEFKCGSGECVRKSDVCDGHNDCGDASDEEKCEKTCGSGEFKCKNRYTVSWEKKCDGTINCADGSDEDPELCDGPSTTLDVGETVTATMNFASKFDTLRFSVCNSRSCDTVMMRGFDADGKLAADSWPRCNRWGVNCQKGFWLTTDVKRPIAGFTAGELSFQVQRKPVSVVIWKQDNPADNVSMAIDHQGSNRLRISALNCEGDHLMPVTFTAVDDCGQGNFKCPDGSVLDYGKKCDGTRDCGDGADEDEKLCDESATTLSEGETVTATINFRKKFESLRFSLCNKTNCESMMVRGLDSYGNFISDGYRNCNQWGVHCDKGFQLTSGKLERTVDLVPGELEFVVQRLERHMVVWLKANPNQNLTMEVPRGRYRLRISALRCEGNLLMPVKYSAQLMSPTMCGVGSHKVSTRIIGGSDTSASEFPWHVGLYVDDQYNCGGSLLSERIVITAAHCVFDRKLYDAKRLHVVVGNTYREWSKGDPELVQRRNVKRVFPHLHYRGEAKRYEDDIAILEVATPFTMGTTTVVPICVDLQGYIVPKLTDKDVGKVPGWGLTTNQSPSSILQSVNMPYIPYERCAKEVPTDFLQYLSQDKFCAGYINGSTTAQGDSGGGLVFQHDGRWYLQGIVSVGNRHVLTYNAFTKVSNFIGWINSVSSTIRANAVYGVVEKAQTSRSAASRVPSMTALSLFGDLNWVERTHVQARRPNAALA</sequence>
<dbReference type="PRINTS" id="PR00261">
    <property type="entry name" value="LDLRECEPTOR"/>
</dbReference>
<feature type="disulfide bond" evidence="2">
    <location>
        <begin position="450"/>
        <end position="468"/>
    </location>
</feature>
<dbReference type="PROSITE" id="PS50068">
    <property type="entry name" value="LDLRA_2"/>
    <property type="match status" value="6"/>
</dbReference>
<dbReference type="PROSITE" id="PS01209">
    <property type="entry name" value="LDLRA_1"/>
    <property type="match status" value="1"/>
</dbReference>
<dbReference type="GO" id="GO:0004842">
    <property type="term" value="F:ubiquitin-protein transferase activity"/>
    <property type="evidence" value="ECO:0007669"/>
    <property type="project" value="InterPro"/>
</dbReference>
<organism evidence="5 6">
    <name type="scientific">Frankliniella fusca</name>
    <dbReference type="NCBI Taxonomy" id="407009"/>
    <lineage>
        <taxon>Eukaryota</taxon>
        <taxon>Metazoa</taxon>
        <taxon>Ecdysozoa</taxon>
        <taxon>Arthropoda</taxon>
        <taxon>Hexapoda</taxon>
        <taxon>Insecta</taxon>
        <taxon>Pterygota</taxon>
        <taxon>Neoptera</taxon>
        <taxon>Paraneoptera</taxon>
        <taxon>Thysanoptera</taxon>
        <taxon>Terebrantia</taxon>
        <taxon>Thripoidea</taxon>
        <taxon>Thripidae</taxon>
        <taxon>Frankliniella</taxon>
    </lineage>
</organism>
<proteinExistence type="predicted"/>
<feature type="disulfide bond" evidence="2">
    <location>
        <begin position="341"/>
        <end position="356"/>
    </location>
</feature>
<feature type="disulfide bond" evidence="2">
    <location>
        <begin position="84"/>
        <end position="102"/>
    </location>
</feature>
<keyword evidence="6" id="KW-1185">Reference proteome</keyword>
<name>A0AAE1H4K2_9NEOP</name>
<dbReference type="AlphaFoldDB" id="A0AAE1H4K2"/>
<dbReference type="GO" id="GO:0006508">
    <property type="term" value="P:proteolysis"/>
    <property type="evidence" value="ECO:0007669"/>
    <property type="project" value="InterPro"/>
</dbReference>
<dbReference type="GO" id="GO:0004252">
    <property type="term" value="F:serine-type endopeptidase activity"/>
    <property type="evidence" value="ECO:0007669"/>
    <property type="project" value="InterPro"/>
</dbReference>
<feature type="domain" description="Peptidase S1" evidence="3">
    <location>
        <begin position="857"/>
        <end position="1099"/>
    </location>
</feature>
<protein>
    <submittedName>
        <fullName evidence="5">Coagulation factor IX</fullName>
    </submittedName>
</protein>
<dbReference type="Gene3D" id="4.10.400.10">
    <property type="entry name" value="Low-density Lipoprotein Receptor"/>
    <property type="match status" value="6"/>
</dbReference>
<dbReference type="GO" id="GO:0016567">
    <property type="term" value="P:protein ubiquitination"/>
    <property type="evidence" value="ECO:0007669"/>
    <property type="project" value="InterPro"/>
</dbReference>
<dbReference type="FunFam" id="2.40.10.10:FF:000068">
    <property type="entry name" value="transmembrane protease serine 2"/>
    <property type="match status" value="1"/>
</dbReference>
<dbReference type="SUPFAM" id="SSF57424">
    <property type="entry name" value="LDL receptor-like module"/>
    <property type="match status" value="6"/>
</dbReference>
<dbReference type="PROSITE" id="PS50240">
    <property type="entry name" value="TRYPSIN_DOM"/>
    <property type="match status" value="1"/>
</dbReference>
<comment type="caution">
    <text evidence="5">The sequence shown here is derived from an EMBL/GenBank/DDBJ whole genome shotgun (WGS) entry which is preliminary data.</text>
</comment>
<dbReference type="SUPFAM" id="SSF159034">
    <property type="entry name" value="Mib/herc2 domain-like"/>
    <property type="match status" value="4"/>
</dbReference>
<feature type="domain" description="MIB/HERC2" evidence="4">
    <location>
        <begin position="240"/>
        <end position="315"/>
    </location>
</feature>
<dbReference type="Pfam" id="PF06701">
    <property type="entry name" value="MIB_HERC2"/>
    <property type="match status" value="4"/>
</dbReference>
<evidence type="ECO:0000259" key="3">
    <source>
        <dbReference type="PROSITE" id="PS50240"/>
    </source>
</evidence>
<dbReference type="Pfam" id="PF00089">
    <property type="entry name" value="Trypsin"/>
    <property type="match status" value="1"/>
</dbReference>
<evidence type="ECO:0000256" key="1">
    <source>
        <dbReference type="ARBA" id="ARBA00023157"/>
    </source>
</evidence>
<dbReference type="Pfam" id="PF00057">
    <property type="entry name" value="Ldl_recept_a"/>
    <property type="match status" value="5"/>
</dbReference>
<evidence type="ECO:0000313" key="6">
    <source>
        <dbReference type="Proteomes" id="UP001219518"/>
    </source>
</evidence>
<feature type="domain" description="MIB/HERC2" evidence="4">
    <location>
        <begin position="1"/>
        <end position="69"/>
    </location>
</feature>
<dbReference type="InterPro" id="IPR036055">
    <property type="entry name" value="LDL_receptor-like_sf"/>
</dbReference>
<comment type="caution">
    <text evidence="2">Lacks conserved residue(s) required for the propagation of feature annotation.</text>
</comment>
<dbReference type="PANTHER" id="PTHR24252">
    <property type="entry name" value="ACROSIN-RELATED"/>
    <property type="match status" value="1"/>
</dbReference>
<feature type="non-terminal residue" evidence="5">
    <location>
        <position position="1"/>
    </location>
</feature>
<dbReference type="InterPro" id="IPR010606">
    <property type="entry name" value="Mib_Herc2"/>
</dbReference>
<feature type="disulfide bond" evidence="2">
    <location>
        <begin position="96"/>
        <end position="111"/>
    </location>
</feature>